<accession>A0A8H4J561</accession>
<protein>
    <submittedName>
        <fullName evidence="1">Uncharacterized protein</fullName>
    </submittedName>
</protein>
<dbReference type="EMBL" id="WWBZ02000001">
    <property type="protein sequence ID" value="KAF4313460.1"/>
    <property type="molecule type" value="Genomic_DNA"/>
</dbReference>
<sequence length="268" mass="31668">MQRFVIGEQESGYIEAKALEDFLKMQFGSDKNYDIKKNDEANYVYWSYSAPRELNKVEMKSKLSYQVKHVEANNRPSAFPWSTRRTEVFSRIWNTGEGVRSFWLIFNPKEDSELSKRIYQKAQEQGQWNSVRRSPVRQHIDILSTYLDNWRPFLGDLGKQYSELKRLLWTTEFEDEANFNQVLNFKSMRSLRGLEERVQMAEVILSQTEKLIRVLVELNHNMFQSSMYEQKEFTITENALKAIKVKLEGHQTSAQALELRIQGILKLC</sequence>
<name>A0A8H4J561_9PEZI</name>
<gene>
    <name evidence="1" type="ORF">GTA08_BOTSDO00736</name>
</gene>
<evidence type="ECO:0000313" key="1">
    <source>
        <dbReference type="EMBL" id="KAF4313460.1"/>
    </source>
</evidence>
<organism evidence="1 2">
    <name type="scientific">Botryosphaeria dothidea</name>
    <dbReference type="NCBI Taxonomy" id="55169"/>
    <lineage>
        <taxon>Eukaryota</taxon>
        <taxon>Fungi</taxon>
        <taxon>Dikarya</taxon>
        <taxon>Ascomycota</taxon>
        <taxon>Pezizomycotina</taxon>
        <taxon>Dothideomycetes</taxon>
        <taxon>Dothideomycetes incertae sedis</taxon>
        <taxon>Botryosphaeriales</taxon>
        <taxon>Botryosphaeriaceae</taxon>
        <taxon>Botryosphaeria</taxon>
    </lineage>
</organism>
<comment type="caution">
    <text evidence="1">The sequence shown here is derived from an EMBL/GenBank/DDBJ whole genome shotgun (WGS) entry which is preliminary data.</text>
</comment>
<dbReference type="OrthoDB" id="5396681at2759"/>
<reference evidence="1" key="1">
    <citation type="submission" date="2020-04" db="EMBL/GenBank/DDBJ databases">
        <title>Genome Assembly and Annotation of Botryosphaeria dothidea sdau 11-99, a Latent Pathogen of Apple Fruit Ring Rot in China.</title>
        <authorList>
            <person name="Yu C."/>
            <person name="Diao Y."/>
            <person name="Lu Q."/>
            <person name="Zhao J."/>
            <person name="Cui S."/>
            <person name="Peng C."/>
            <person name="He B."/>
            <person name="Liu H."/>
        </authorList>
    </citation>
    <scope>NUCLEOTIDE SEQUENCE [LARGE SCALE GENOMIC DNA]</scope>
    <source>
        <strain evidence="1">Sdau11-99</strain>
    </source>
</reference>
<evidence type="ECO:0000313" key="2">
    <source>
        <dbReference type="Proteomes" id="UP000572817"/>
    </source>
</evidence>
<dbReference type="Proteomes" id="UP000572817">
    <property type="component" value="Unassembled WGS sequence"/>
</dbReference>
<dbReference type="AlphaFoldDB" id="A0A8H4J561"/>
<keyword evidence="2" id="KW-1185">Reference proteome</keyword>
<proteinExistence type="predicted"/>